<dbReference type="Proteomes" id="UP000221165">
    <property type="component" value="Unassembled WGS sequence"/>
</dbReference>
<dbReference type="EMBL" id="MIGC01002365">
    <property type="protein sequence ID" value="PHJ21220.1"/>
    <property type="molecule type" value="Genomic_DNA"/>
</dbReference>
<keyword evidence="2 3" id="KW-0812">Transmembrane</keyword>
<keyword evidence="2" id="KW-0472">Membrane</keyword>
<dbReference type="AlphaFoldDB" id="A0A2C6KL51"/>
<evidence type="ECO:0000313" key="4">
    <source>
        <dbReference type="Proteomes" id="UP000221165"/>
    </source>
</evidence>
<feature type="transmembrane region" description="Helical" evidence="2">
    <location>
        <begin position="150"/>
        <end position="171"/>
    </location>
</feature>
<accession>A0A2C6KL51</accession>
<evidence type="ECO:0000256" key="2">
    <source>
        <dbReference type="SAM" id="Phobius"/>
    </source>
</evidence>
<dbReference type="GeneID" id="94428330"/>
<evidence type="ECO:0000313" key="3">
    <source>
        <dbReference type="EMBL" id="PHJ21220.1"/>
    </source>
</evidence>
<organism evidence="3 4">
    <name type="scientific">Cystoisospora suis</name>
    <dbReference type="NCBI Taxonomy" id="483139"/>
    <lineage>
        <taxon>Eukaryota</taxon>
        <taxon>Sar</taxon>
        <taxon>Alveolata</taxon>
        <taxon>Apicomplexa</taxon>
        <taxon>Conoidasida</taxon>
        <taxon>Coccidia</taxon>
        <taxon>Eucoccidiorida</taxon>
        <taxon>Eimeriorina</taxon>
        <taxon>Sarcocystidae</taxon>
        <taxon>Cystoisospora</taxon>
    </lineage>
</organism>
<keyword evidence="4" id="KW-1185">Reference proteome</keyword>
<evidence type="ECO:0000256" key="1">
    <source>
        <dbReference type="SAM" id="MobiDB-lite"/>
    </source>
</evidence>
<proteinExistence type="predicted"/>
<comment type="caution">
    <text evidence="3">The sequence shown here is derived from an EMBL/GenBank/DDBJ whole genome shotgun (WGS) entry which is preliminary data.</text>
</comment>
<dbReference type="RefSeq" id="XP_067922904.1">
    <property type="nucleotide sequence ID" value="XM_068065119.1"/>
</dbReference>
<gene>
    <name evidence="3" type="ORF">CSUI_004938</name>
</gene>
<feature type="transmembrane region" description="Helical" evidence="2">
    <location>
        <begin position="116"/>
        <end position="138"/>
    </location>
</feature>
<feature type="transmembrane region" description="Helical" evidence="2">
    <location>
        <begin position="204"/>
        <end position="228"/>
    </location>
</feature>
<feature type="compositionally biased region" description="Polar residues" evidence="1">
    <location>
        <begin position="12"/>
        <end position="23"/>
    </location>
</feature>
<dbReference type="VEuPathDB" id="ToxoDB:CSUI_004938"/>
<name>A0A2C6KL51_9APIC</name>
<dbReference type="OrthoDB" id="333733at2759"/>
<reference evidence="3 4" key="1">
    <citation type="journal article" date="2017" name="Int. J. Parasitol.">
        <title>The genome of the protozoan parasite Cystoisospora suis and a reverse vaccinology approach to identify vaccine candidates.</title>
        <authorList>
            <person name="Palmieri N."/>
            <person name="Shrestha A."/>
            <person name="Ruttkowski B."/>
            <person name="Beck T."/>
            <person name="Vogl C."/>
            <person name="Tomley F."/>
            <person name="Blake D.P."/>
            <person name="Joachim A."/>
        </authorList>
    </citation>
    <scope>NUCLEOTIDE SEQUENCE [LARGE SCALE GENOMIC DNA]</scope>
    <source>
        <strain evidence="3 4">Wien I</strain>
    </source>
</reference>
<sequence length="387" mass="42796">MEGIANADCSARKSQVHSANASRVQRQDMRASCRGRRLTMSLNRVCFQTRDYRSEVFDLYATPETHQPHQYRIDWAMRASWDTMDQTTDFSGGQGQVDSQRKSARGLLKLLRRTEAFVLLFYVALTLSALGGEVFFIVRHMQGRRYGLMMCYLSMLFVISLASFLCHAYLIKRRLDQELTDCTSRDICGPPPTRMASCLKILHAYSVFVAVLLVSVLVLFDFCTGYTLSHFRPAHAVSTAALATFQCALVVLACTWFVLVLSHSISVSDEPRFPRRSRSTRALEALGGAASQEKTCSQDIVLSDLEDPVFEIDAIKKGAAGVWDVGRQCSDISTACPFAPGRNVSSQWGDSEAADAHDHSNGVQPCVIGLPSFTVVRAAPAHSSAEE</sequence>
<feature type="transmembrane region" description="Helical" evidence="2">
    <location>
        <begin position="240"/>
        <end position="261"/>
    </location>
</feature>
<keyword evidence="2" id="KW-1133">Transmembrane helix</keyword>
<protein>
    <submittedName>
        <fullName evidence="3">Transmembrane protein</fullName>
    </submittedName>
</protein>
<feature type="region of interest" description="Disordered" evidence="1">
    <location>
        <begin position="1"/>
        <end position="23"/>
    </location>
</feature>